<organism evidence="2 3">
    <name type="scientific">Trifolium pratense</name>
    <name type="common">Red clover</name>
    <dbReference type="NCBI Taxonomy" id="57577"/>
    <lineage>
        <taxon>Eukaryota</taxon>
        <taxon>Viridiplantae</taxon>
        <taxon>Streptophyta</taxon>
        <taxon>Embryophyta</taxon>
        <taxon>Tracheophyta</taxon>
        <taxon>Spermatophyta</taxon>
        <taxon>Magnoliopsida</taxon>
        <taxon>eudicotyledons</taxon>
        <taxon>Gunneridae</taxon>
        <taxon>Pentapetalae</taxon>
        <taxon>rosids</taxon>
        <taxon>fabids</taxon>
        <taxon>Fabales</taxon>
        <taxon>Fabaceae</taxon>
        <taxon>Papilionoideae</taxon>
        <taxon>50 kb inversion clade</taxon>
        <taxon>NPAAA clade</taxon>
        <taxon>Hologalegina</taxon>
        <taxon>IRL clade</taxon>
        <taxon>Trifolieae</taxon>
        <taxon>Trifolium</taxon>
    </lineage>
</organism>
<comment type="caution">
    <text evidence="2">The sequence shown here is derived from an EMBL/GenBank/DDBJ whole genome shotgun (WGS) entry which is preliminary data.</text>
</comment>
<accession>A0A2K3PCU8</accession>
<feature type="transmembrane region" description="Helical" evidence="1">
    <location>
        <begin position="20"/>
        <end position="41"/>
    </location>
</feature>
<keyword evidence="1" id="KW-0812">Transmembrane</keyword>
<protein>
    <submittedName>
        <fullName evidence="2">Mediator of RNA polymerase II transcription subunit 34-like protein</fullName>
    </submittedName>
</protein>
<sequence>VRRLKLEVFYGRDLTHWKRQVFIHVCFACQSAAWTLHNMIAGRFKHARRRRKNTVKLEVSTEGKTRASVRLKRGLGSSGLELKLDELRK</sequence>
<dbReference type="AlphaFoldDB" id="A0A2K3PCU8"/>
<proteinExistence type="predicted"/>
<evidence type="ECO:0000313" key="3">
    <source>
        <dbReference type="Proteomes" id="UP000236291"/>
    </source>
</evidence>
<feature type="non-terminal residue" evidence="2">
    <location>
        <position position="1"/>
    </location>
</feature>
<dbReference type="Proteomes" id="UP000236291">
    <property type="component" value="Unassembled WGS sequence"/>
</dbReference>
<evidence type="ECO:0000313" key="2">
    <source>
        <dbReference type="EMBL" id="PNY13085.1"/>
    </source>
</evidence>
<gene>
    <name evidence="2" type="ORF">L195_g009732</name>
</gene>
<keyword evidence="1" id="KW-1133">Transmembrane helix</keyword>
<reference evidence="2 3" key="2">
    <citation type="journal article" date="2017" name="Front. Plant Sci.">
        <title>Gene Classification and Mining of Molecular Markers Useful in Red Clover (Trifolium pratense) Breeding.</title>
        <authorList>
            <person name="Istvanek J."/>
            <person name="Dluhosova J."/>
            <person name="Dluhos P."/>
            <person name="Patkova L."/>
            <person name="Nedelnik J."/>
            <person name="Repkova J."/>
        </authorList>
    </citation>
    <scope>NUCLEOTIDE SEQUENCE [LARGE SCALE GENOMIC DNA]</scope>
    <source>
        <strain evidence="3">cv. Tatra</strain>
        <tissue evidence="2">Young leaves</tissue>
    </source>
</reference>
<dbReference type="EMBL" id="ASHM01005804">
    <property type="protein sequence ID" value="PNY13085.1"/>
    <property type="molecule type" value="Genomic_DNA"/>
</dbReference>
<evidence type="ECO:0000256" key="1">
    <source>
        <dbReference type="SAM" id="Phobius"/>
    </source>
</evidence>
<keyword evidence="1" id="KW-0472">Membrane</keyword>
<reference evidence="2 3" key="1">
    <citation type="journal article" date="2014" name="Am. J. Bot.">
        <title>Genome assembly and annotation for red clover (Trifolium pratense; Fabaceae).</title>
        <authorList>
            <person name="Istvanek J."/>
            <person name="Jaros M."/>
            <person name="Krenek A."/>
            <person name="Repkova J."/>
        </authorList>
    </citation>
    <scope>NUCLEOTIDE SEQUENCE [LARGE SCALE GENOMIC DNA]</scope>
    <source>
        <strain evidence="3">cv. Tatra</strain>
        <tissue evidence="2">Young leaves</tissue>
    </source>
</reference>
<name>A0A2K3PCU8_TRIPR</name>